<gene>
    <name evidence="1" type="ORF">BDM02DRAFT_1054406</name>
</gene>
<accession>A0ACB6Z3T5</accession>
<proteinExistence type="predicted"/>
<protein>
    <submittedName>
        <fullName evidence="1">Uncharacterized protein</fullName>
    </submittedName>
</protein>
<sequence length="378" mass="42118">MFGHRCGTKYTCCCAPRRVAIPTSTSIFNGNTPRATLYQSRRTPLPGSTIDSTAAEADMNKDAEELTETNEETVAWKFPSRILNDIRWNIFYYPESSASGSSGIDVERIQGLPGKTGTISNVSIGELDNSVEQTQAITLSPVITIHLSVSGTNIREDKQRLKERPHTVTGTIGRIFTMLEHTVINSGDIKFLCVDGIQHLLGSGYTNEFAESCEQLPKDIEVVFPSTEMRYRTSHDLSKLLTHEPLHFLVKEEPTPEPITVDPSRSEDMTRSAVRPDADNTCQYSTWFRCEVGECWGKFPTKDYLGSRVRIFYWQTTSRPGEHAVVASDKDGGGTGKLLTSKLSEDNAPYNDKDRRVDISVDYVKVTRLSRAHGHSDG</sequence>
<name>A0ACB6Z3T5_THEGA</name>
<dbReference type="EMBL" id="MU118151">
    <property type="protein sequence ID" value="KAF9644246.1"/>
    <property type="molecule type" value="Genomic_DNA"/>
</dbReference>
<organism evidence="1 2">
    <name type="scientific">Thelephora ganbajun</name>
    <name type="common">Ganba fungus</name>
    <dbReference type="NCBI Taxonomy" id="370292"/>
    <lineage>
        <taxon>Eukaryota</taxon>
        <taxon>Fungi</taxon>
        <taxon>Dikarya</taxon>
        <taxon>Basidiomycota</taxon>
        <taxon>Agaricomycotina</taxon>
        <taxon>Agaricomycetes</taxon>
        <taxon>Thelephorales</taxon>
        <taxon>Thelephoraceae</taxon>
        <taxon>Thelephora</taxon>
    </lineage>
</organism>
<keyword evidence="2" id="KW-1185">Reference proteome</keyword>
<reference evidence="1" key="1">
    <citation type="submission" date="2019-10" db="EMBL/GenBank/DDBJ databases">
        <authorList>
            <consortium name="DOE Joint Genome Institute"/>
            <person name="Kuo A."/>
            <person name="Miyauchi S."/>
            <person name="Kiss E."/>
            <person name="Drula E."/>
            <person name="Kohler A."/>
            <person name="Sanchez-Garcia M."/>
            <person name="Andreopoulos B."/>
            <person name="Barry K.W."/>
            <person name="Bonito G."/>
            <person name="Buee M."/>
            <person name="Carver A."/>
            <person name="Chen C."/>
            <person name="Cichocki N."/>
            <person name="Clum A."/>
            <person name="Culley D."/>
            <person name="Crous P.W."/>
            <person name="Fauchery L."/>
            <person name="Girlanda M."/>
            <person name="Hayes R."/>
            <person name="Keri Z."/>
            <person name="Labutti K."/>
            <person name="Lipzen A."/>
            <person name="Lombard V."/>
            <person name="Magnuson J."/>
            <person name="Maillard F."/>
            <person name="Morin E."/>
            <person name="Murat C."/>
            <person name="Nolan M."/>
            <person name="Ohm R."/>
            <person name="Pangilinan J."/>
            <person name="Pereira M."/>
            <person name="Perotto S."/>
            <person name="Peter M."/>
            <person name="Riley R."/>
            <person name="Sitrit Y."/>
            <person name="Stielow B."/>
            <person name="Szollosi G."/>
            <person name="Zifcakova L."/>
            <person name="Stursova M."/>
            <person name="Spatafora J.W."/>
            <person name="Tedersoo L."/>
            <person name="Vaario L.-M."/>
            <person name="Yamada A."/>
            <person name="Yan M."/>
            <person name="Wang P."/>
            <person name="Xu J."/>
            <person name="Bruns T."/>
            <person name="Baldrian P."/>
            <person name="Vilgalys R."/>
            <person name="Henrissat B."/>
            <person name="Grigoriev I.V."/>
            <person name="Hibbett D."/>
            <person name="Nagy L.G."/>
            <person name="Martin F.M."/>
        </authorList>
    </citation>
    <scope>NUCLEOTIDE SEQUENCE</scope>
    <source>
        <strain evidence="1">P2</strain>
    </source>
</reference>
<comment type="caution">
    <text evidence="1">The sequence shown here is derived from an EMBL/GenBank/DDBJ whole genome shotgun (WGS) entry which is preliminary data.</text>
</comment>
<evidence type="ECO:0000313" key="1">
    <source>
        <dbReference type="EMBL" id="KAF9644246.1"/>
    </source>
</evidence>
<evidence type="ECO:0000313" key="2">
    <source>
        <dbReference type="Proteomes" id="UP000886501"/>
    </source>
</evidence>
<reference evidence="1" key="2">
    <citation type="journal article" date="2020" name="Nat. Commun.">
        <title>Large-scale genome sequencing of mycorrhizal fungi provides insights into the early evolution of symbiotic traits.</title>
        <authorList>
            <person name="Miyauchi S."/>
            <person name="Kiss E."/>
            <person name="Kuo A."/>
            <person name="Drula E."/>
            <person name="Kohler A."/>
            <person name="Sanchez-Garcia M."/>
            <person name="Morin E."/>
            <person name="Andreopoulos B."/>
            <person name="Barry K.W."/>
            <person name="Bonito G."/>
            <person name="Buee M."/>
            <person name="Carver A."/>
            <person name="Chen C."/>
            <person name="Cichocki N."/>
            <person name="Clum A."/>
            <person name="Culley D."/>
            <person name="Crous P.W."/>
            <person name="Fauchery L."/>
            <person name="Girlanda M."/>
            <person name="Hayes R.D."/>
            <person name="Keri Z."/>
            <person name="LaButti K."/>
            <person name="Lipzen A."/>
            <person name="Lombard V."/>
            <person name="Magnuson J."/>
            <person name="Maillard F."/>
            <person name="Murat C."/>
            <person name="Nolan M."/>
            <person name="Ohm R.A."/>
            <person name="Pangilinan J."/>
            <person name="Pereira M.F."/>
            <person name="Perotto S."/>
            <person name="Peter M."/>
            <person name="Pfister S."/>
            <person name="Riley R."/>
            <person name="Sitrit Y."/>
            <person name="Stielow J.B."/>
            <person name="Szollosi G."/>
            <person name="Zifcakova L."/>
            <person name="Stursova M."/>
            <person name="Spatafora J.W."/>
            <person name="Tedersoo L."/>
            <person name="Vaario L.M."/>
            <person name="Yamada A."/>
            <person name="Yan M."/>
            <person name="Wang P."/>
            <person name="Xu J."/>
            <person name="Bruns T."/>
            <person name="Baldrian P."/>
            <person name="Vilgalys R."/>
            <person name="Dunand C."/>
            <person name="Henrissat B."/>
            <person name="Grigoriev I.V."/>
            <person name="Hibbett D."/>
            <person name="Nagy L.G."/>
            <person name="Martin F.M."/>
        </authorList>
    </citation>
    <scope>NUCLEOTIDE SEQUENCE</scope>
    <source>
        <strain evidence="1">P2</strain>
    </source>
</reference>
<dbReference type="Proteomes" id="UP000886501">
    <property type="component" value="Unassembled WGS sequence"/>
</dbReference>